<reference evidence="1 2" key="1">
    <citation type="submission" date="2020-04" db="EMBL/GenBank/DDBJ databases">
        <authorList>
            <person name="Klaysubun C."/>
            <person name="Duangmal K."/>
            <person name="Lipun K."/>
        </authorList>
    </citation>
    <scope>NUCLEOTIDE SEQUENCE [LARGE SCALE GENOMIC DNA]</scope>
    <source>
        <strain evidence="1 2">K10HN5</strain>
    </source>
</reference>
<organism evidence="1 2">
    <name type="scientific">Pseudonocardia acidicola</name>
    <dbReference type="NCBI Taxonomy" id="2724939"/>
    <lineage>
        <taxon>Bacteria</taxon>
        <taxon>Bacillati</taxon>
        <taxon>Actinomycetota</taxon>
        <taxon>Actinomycetes</taxon>
        <taxon>Pseudonocardiales</taxon>
        <taxon>Pseudonocardiaceae</taxon>
        <taxon>Pseudonocardia</taxon>
    </lineage>
</organism>
<name>A0ABX1SBF4_9PSEU</name>
<dbReference type="RefSeq" id="WP_169381331.1">
    <property type="nucleotide sequence ID" value="NZ_JAAXLA010000016.1"/>
</dbReference>
<evidence type="ECO:0008006" key="3">
    <source>
        <dbReference type="Google" id="ProtNLM"/>
    </source>
</evidence>
<comment type="caution">
    <text evidence="1">The sequence shown here is derived from an EMBL/GenBank/DDBJ whole genome shotgun (WGS) entry which is preliminary data.</text>
</comment>
<dbReference type="Proteomes" id="UP000820669">
    <property type="component" value="Unassembled WGS sequence"/>
</dbReference>
<evidence type="ECO:0000313" key="2">
    <source>
        <dbReference type="Proteomes" id="UP000820669"/>
    </source>
</evidence>
<keyword evidence="2" id="KW-1185">Reference proteome</keyword>
<protein>
    <recommendedName>
        <fullName evidence="3">DUF1737 domain-containing protein</fullName>
    </recommendedName>
</protein>
<proteinExistence type="predicted"/>
<accession>A0ABX1SBF4</accession>
<sequence length="75" mass="8041">MTCRIEVFVRSGHTMDLALEDGEDRAFADALHEAWASPGSIGYTSLPLGESAAVLAAEVVGYRLHGPVQPDESRL</sequence>
<gene>
    <name evidence="1" type="ORF">HF526_11270</name>
</gene>
<evidence type="ECO:0000313" key="1">
    <source>
        <dbReference type="EMBL" id="NMH97887.1"/>
    </source>
</evidence>
<dbReference type="EMBL" id="JAAXLA010000016">
    <property type="protein sequence ID" value="NMH97887.1"/>
    <property type="molecule type" value="Genomic_DNA"/>
</dbReference>